<keyword evidence="2" id="KW-1185">Reference proteome</keyword>
<dbReference type="Proteomes" id="UP001580346">
    <property type="component" value="Unassembled WGS sequence"/>
</dbReference>
<protein>
    <submittedName>
        <fullName evidence="1">Uncharacterized protein</fullName>
    </submittedName>
</protein>
<name>A0ABV5AWU7_9BACL</name>
<gene>
    <name evidence="1" type="ORF">ACE41H_18110</name>
</gene>
<evidence type="ECO:0000313" key="1">
    <source>
        <dbReference type="EMBL" id="MFB5268681.1"/>
    </source>
</evidence>
<dbReference type="EMBL" id="JBHHMI010000018">
    <property type="protein sequence ID" value="MFB5268681.1"/>
    <property type="molecule type" value="Genomic_DNA"/>
</dbReference>
<dbReference type="PROSITE" id="PS51257">
    <property type="entry name" value="PROKAR_LIPOPROTEIN"/>
    <property type="match status" value="1"/>
</dbReference>
<evidence type="ECO:0000313" key="2">
    <source>
        <dbReference type="Proteomes" id="UP001580346"/>
    </source>
</evidence>
<dbReference type="RefSeq" id="WP_375356934.1">
    <property type="nucleotide sequence ID" value="NZ_JBHHMI010000018.1"/>
</dbReference>
<reference evidence="1 2" key="1">
    <citation type="submission" date="2024-09" db="EMBL/GenBank/DDBJ databases">
        <title>Paenibacillus zeirhizospherea sp. nov., isolated from surface of the maize (Zea mays) roots in a horticulture field, Hungary.</title>
        <authorList>
            <person name="Marton D."/>
            <person name="Farkas M."/>
            <person name="Bedics A."/>
            <person name="Toth E."/>
            <person name="Tancsics A."/>
            <person name="Boka K."/>
            <person name="Maroti G."/>
            <person name="Kriszt B."/>
            <person name="Cserhati M."/>
        </authorList>
    </citation>
    <scope>NUCLEOTIDE SEQUENCE [LARGE SCALE GENOMIC DNA]</scope>
    <source>
        <strain evidence="1 2">KCTC 33519</strain>
    </source>
</reference>
<sequence length="125" mass="14620">MKIIYRVKWLFICFILLSGCQKQSVLEIRDFYATGPDTFSVFSVVKDEAEVYIAEVNKLNEFFQNNVMEISAFGVHKASSPQVKKLIEEYDIQDYPTYLLFDSEKLLLKETDYNKFEMGAEDLMD</sequence>
<comment type="caution">
    <text evidence="1">The sequence shown here is derived from an EMBL/GenBank/DDBJ whole genome shotgun (WGS) entry which is preliminary data.</text>
</comment>
<proteinExistence type="predicted"/>
<accession>A0ABV5AWU7</accession>
<organism evidence="1 2">
    <name type="scientific">Paenibacillus enshidis</name>
    <dbReference type="NCBI Taxonomy" id="1458439"/>
    <lineage>
        <taxon>Bacteria</taxon>
        <taxon>Bacillati</taxon>
        <taxon>Bacillota</taxon>
        <taxon>Bacilli</taxon>
        <taxon>Bacillales</taxon>
        <taxon>Paenibacillaceae</taxon>
        <taxon>Paenibacillus</taxon>
    </lineage>
</organism>